<comment type="function">
    <text evidence="10">Part of a membrane-bound complex that couples electron transfer with translocation of ions across the membrane.</text>
</comment>
<dbReference type="PANTHER" id="PTHR30578">
    <property type="entry name" value="ELECTRON TRANSPORT COMPLEX PROTEIN RNFD"/>
    <property type="match status" value="1"/>
</dbReference>
<dbReference type="InterPro" id="IPR011303">
    <property type="entry name" value="RnfD_bac"/>
</dbReference>
<feature type="transmembrane region" description="Helical" evidence="10">
    <location>
        <begin position="200"/>
        <end position="222"/>
    </location>
</feature>
<keyword evidence="12" id="KW-1185">Reference proteome</keyword>
<comment type="caution">
    <text evidence="11">The sequence shown here is derived from an EMBL/GenBank/DDBJ whole genome shotgun (WGS) entry which is preliminary data.</text>
</comment>
<evidence type="ECO:0000256" key="8">
    <source>
        <dbReference type="ARBA" id="ARBA00022989"/>
    </source>
</evidence>
<evidence type="ECO:0000313" key="12">
    <source>
        <dbReference type="Proteomes" id="UP000054262"/>
    </source>
</evidence>
<organism evidence="11 12">
    <name type="scientific">Methylophilales bacterium HTCC2181</name>
    <dbReference type="NCBI Taxonomy" id="383631"/>
    <lineage>
        <taxon>Bacteria</taxon>
        <taxon>Pseudomonadati</taxon>
        <taxon>Pseudomonadota</taxon>
        <taxon>Betaproteobacteria</taxon>
        <taxon>Nitrosomonadales</taxon>
        <taxon>OM43 clade</taxon>
    </lineage>
</organism>
<evidence type="ECO:0000256" key="4">
    <source>
        <dbReference type="ARBA" id="ARBA00022643"/>
    </source>
</evidence>
<evidence type="ECO:0000256" key="1">
    <source>
        <dbReference type="ARBA" id="ARBA00022448"/>
    </source>
</evidence>
<dbReference type="GO" id="GO:0022900">
    <property type="term" value="P:electron transport chain"/>
    <property type="evidence" value="ECO:0007669"/>
    <property type="project" value="UniProtKB-UniRule"/>
</dbReference>
<feature type="transmembrane region" description="Helical" evidence="10">
    <location>
        <begin position="69"/>
        <end position="87"/>
    </location>
</feature>
<dbReference type="InterPro" id="IPR004338">
    <property type="entry name" value="NqrB/RnfD"/>
</dbReference>
<dbReference type="PANTHER" id="PTHR30578:SF0">
    <property type="entry name" value="ION-TRANSLOCATING OXIDOREDUCTASE COMPLEX SUBUNIT D"/>
    <property type="match status" value="1"/>
</dbReference>
<dbReference type="Proteomes" id="UP000054262">
    <property type="component" value="Unassembled WGS sequence"/>
</dbReference>
<keyword evidence="1 10" id="KW-0813">Transport</keyword>
<gene>
    <name evidence="10" type="primary">rnfD</name>
    <name evidence="11" type="ORF">MB2181_02195</name>
</gene>
<name>A0P5N6_9PROT</name>
<feature type="transmembrane region" description="Helical" evidence="10">
    <location>
        <begin position="12"/>
        <end position="35"/>
    </location>
</feature>
<sequence length="337" mass="36920">MINQQSPFIQKAASVTNIMLMVILALVPGLIFYVYFFGVGVLLNVFVASLTALIAEYFVLKMRKLPPKVYLSDGSALVAAWLLALSIPSIAPWWIIVVGTLFTIVIAKHFYGGLGSNIFNPAMIGYAVLLISFPAIMTKWPSPIENSLSIESIRQALQVFFYGLTQVGDGLTSATPLDYIKTELLQGQILPDITIRNVGLATILTSNQIISLAYLLGGIVLLHKKIISWHLPITYLLSLSFISGLFHLIDPNNYSTISFHLLNGGTMLCAFFIITDPVSGPTTPKGKIWFAFMVAILVYVIRVFGGYPEGIAFAVIFMNICVPLIDNLTQPKVFGHG</sequence>
<feature type="transmembrane region" description="Helical" evidence="10">
    <location>
        <begin position="311"/>
        <end position="329"/>
    </location>
</feature>
<dbReference type="NCBIfam" id="TIGR01946">
    <property type="entry name" value="rnfD"/>
    <property type="match status" value="1"/>
</dbReference>
<comment type="similarity">
    <text evidence="10">Belongs to the NqrB/RnfD family.</text>
</comment>
<evidence type="ECO:0000256" key="9">
    <source>
        <dbReference type="ARBA" id="ARBA00023136"/>
    </source>
</evidence>
<protein>
    <recommendedName>
        <fullName evidence="10">Ion-translocating oxidoreductase complex subunit D</fullName>
        <ecNumber evidence="10">7.-.-.-</ecNumber>
    </recommendedName>
    <alternativeName>
        <fullName evidence="10">Rnf electron transport complex subunit D</fullName>
    </alternativeName>
</protein>
<dbReference type="EC" id="7.-.-.-" evidence="10"/>
<comment type="subcellular location">
    <subcellularLocation>
        <location evidence="10">Cell inner membrane</location>
        <topology evidence="10">Multi-pass membrane protein</topology>
    </subcellularLocation>
</comment>
<reference evidence="11 12" key="1">
    <citation type="submission" date="2006-11" db="EMBL/GenBank/DDBJ databases">
        <authorList>
            <person name="Giovannoni S."/>
            <person name="Vergin K."/>
            <person name="Ferriera S."/>
            <person name="Johnson J."/>
            <person name="Kravitz S."/>
            <person name="Beeson K."/>
            <person name="Sutton G."/>
            <person name="Rogers Y.-H."/>
            <person name="Friedman R."/>
            <person name="Frazier M."/>
            <person name="Venter J.C."/>
        </authorList>
    </citation>
    <scope>NUCLEOTIDE SEQUENCE [LARGE SCALE GENOMIC DNA]</scope>
    <source>
        <strain evidence="11 12">HTCC2181</strain>
    </source>
</reference>
<dbReference type="OrthoDB" id="9776359at2"/>
<keyword evidence="10" id="KW-0997">Cell inner membrane</keyword>
<accession>A0P5N6</accession>
<dbReference type="Pfam" id="PF03116">
    <property type="entry name" value="NQR2_RnfD_RnfE"/>
    <property type="match status" value="1"/>
</dbReference>
<keyword evidence="6 10" id="KW-1278">Translocase</keyword>
<evidence type="ECO:0000256" key="7">
    <source>
        <dbReference type="ARBA" id="ARBA00022982"/>
    </source>
</evidence>
<feature type="transmembrane region" description="Helical" evidence="10">
    <location>
        <begin position="255"/>
        <end position="274"/>
    </location>
</feature>
<dbReference type="GO" id="GO:0005886">
    <property type="term" value="C:plasma membrane"/>
    <property type="evidence" value="ECO:0007669"/>
    <property type="project" value="UniProtKB-SubCell"/>
</dbReference>
<keyword evidence="5 10" id="KW-0812">Transmembrane</keyword>
<evidence type="ECO:0000256" key="6">
    <source>
        <dbReference type="ARBA" id="ARBA00022967"/>
    </source>
</evidence>
<feature type="transmembrane region" description="Helical" evidence="10">
    <location>
        <begin position="118"/>
        <end position="137"/>
    </location>
</feature>
<proteinExistence type="inferred from homology"/>
<keyword evidence="10" id="KW-1003">Cell membrane</keyword>
<dbReference type="AlphaFoldDB" id="A0P5N6"/>
<keyword evidence="2 10" id="KW-0597">Phosphoprotein</keyword>
<feature type="transmembrane region" description="Helical" evidence="10">
    <location>
        <begin position="229"/>
        <end position="249"/>
    </location>
</feature>
<dbReference type="HAMAP" id="MF_00462">
    <property type="entry name" value="RsxD_RnfD"/>
    <property type="match status" value="1"/>
</dbReference>
<feature type="modified residue" description="FMN phosphoryl threonine" evidence="10">
    <location>
        <position position="175"/>
    </location>
</feature>
<keyword evidence="3 10" id="KW-0285">Flavoprotein</keyword>
<dbReference type="GO" id="GO:0055085">
    <property type="term" value="P:transmembrane transport"/>
    <property type="evidence" value="ECO:0007669"/>
    <property type="project" value="InterPro"/>
</dbReference>
<evidence type="ECO:0000256" key="10">
    <source>
        <dbReference type="HAMAP-Rule" id="MF_00462"/>
    </source>
</evidence>
<comment type="subunit">
    <text evidence="10">The complex is composed of six subunits: RnfA, RnfB, RnfC, RnfD, RnfE and RnfG.</text>
</comment>
<evidence type="ECO:0000256" key="3">
    <source>
        <dbReference type="ARBA" id="ARBA00022630"/>
    </source>
</evidence>
<dbReference type="EMBL" id="AAUX01000001">
    <property type="protein sequence ID" value="EAV46846.1"/>
    <property type="molecule type" value="Genomic_DNA"/>
</dbReference>
<feature type="transmembrane region" description="Helical" evidence="10">
    <location>
        <begin position="41"/>
        <end position="60"/>
    </location>
</feature>
<evidence type="ECO:0000313" key="11">
    <source>
        <dbReference type="EMBL" id="EAV46846.1"/>
    </source>
</evidence>
<feature type="transmembrane region" description="Helical" evidence="10">
    <location>
        <begin position="286"/>
        <end position="305"/>
    </location>
</feature>
<evidence type="ECO:0000256" key="2">
    <source>
        <dbReference type="ARBA" id="ARBA00022553"/>
    </source>
</evidence>
<evidence type="ECO:0000256" key="5">
    <source>
        <dbReference type="ARBA" id="ARBA00022692"/>
    </source>
</evidence>
<keyword evidence="8 10" id="KW-1133">Transmembrane helix</keyword>
<keyword evidence="4 10" id="KW-0288">FMN</keyword>
<keyword evidence="9 10" id="KW-0472">Membrane</keyword>
<keyword evidence="7 10" id="KW-0249">Electron transport</keyword>
<comment type="cofactor">
    <cofactor evidence="10">
        <name>FMN</name>
        <dbReference type="ChEBI" id="CHEBI:58210"/>
    </cofactor>
</comment>